<proteinExistence type="predicted"/>
<comment type="caution">
    <text evidence="2">The sequence shown here is derived from an EMBL/GenBank/DDBJ whole genome shotgun (WGS) entry which is preliminary data.</text>
</comment>
<protein>
    <recommendedName>
        <fullName evidence="1">Sialidase domain-containing protein</fullName>
    </recommendedName>
</protein>
<sequence length="146" mass="16426">TDGTLVAYMRDNGPAPKRLHISTSKDRGLTWSLVRDSELPNPGSGADIVTLRNGHWVLAYNDTENGRHSLAVSISTNEGKTWEYTRHLELDTRSRNIATSSGYPSIIMGRNGTLHVVYSYHHNDRRGASNKTIKYAQFNEAWVKQK</sequence>
<accession>X0SZ10</accession>
<dbReference type="PANTHER" id="PTHR43752:SF2">
    <property type="entry name" value="BNR_ASP-BOX REPEAT FAMILY PROTEIN"/>
    <property type="match status" value="1"/>
</dbReference>
<gene>
    <name evidence="2" type="ORF">S01H1_17082</name>
</gene>
<dbReference type="PANTHER" id="PTHR43752">
    <property type="entry name" value="BNR/ASP-BOX REPEAT FAMILY PROTEIN"/>
    <property type="match status" value="1"/>
</dbReference>
<dbReference type="CDD" id="cd15482">
    <property type="entry name" value="Sialidase_non-viral"/>
    <property type="match status" value="1"/>
</dbReference>
<dbReference type="InterPro" id="IPR036278">
    <property type="entry name" value="Sialidase_sf"/>
</dbReference>
<reference evidence="2" key="1">
    <citation type="journal article" date="2014" name="Front. Microbiol.">
        <title>High frequency of phylogenetically diverse reductive dehalogenase-homologous genes in deep subseafloor sedimentary metagenomes.</title>
        <authorList>
            <person name="Kawai M."/>
            <person name="Futagami T."/>
            <person name="Toyoda A."/>
            <person name="Takaki Y."/>
            <person name="Nishi S."/>
            <person name="Hori S."/>
            <person name="Arai W."/>
            <person name="Tsubouchi T."/>
            <person name="Morono Y."/>
            <person name="Uchiyama I."/>
            <person name="Ito T."/>
            <person name="Fujiyama A."/>
            <person name="Inagaki F."/>
            <person name="Takami H."/>
        </authorList>
    </citation>
    <scope>NUCLEOTIDE SEQUENCE</scope>
    <source>
        <strain evidence="2">Expedition CK06-06</strain>
    </source>
</reference>
<feature type="non-terminal residue" evidence="2">
    <location>
        <position position="1"/>
    </location>
</feature>
<evidence type="ECO:0000259" key="1">
    <source>
        <dbReference type="Pfam" id="PF13088"/>
    </source>
</evidence>
<dbReference type="Gene3D" id="2.120.10.10">
    <property type="match status" value="1"/>
</dbReference>
<evidence type="ECO:0000313" key="2">
    <source>
        <dbReference type="EMBL" id="GAF69020.1"/>
    </source>
</evidence>
<dbReference type="SUPFAM" id="SSF50939">
    <property type="entry name" value="Sialidases"/>
    <property type="match status" value="1"/>
</dbReference>
<organism evidence="2">
    <name type="scientific">marine sediment metagenome</name>
    <dbReference type="NCBI Taxonomy" id="412755"/>
    <lineage>
        <taxon>unclassified sequences</taxon>
        <taxon>metagenomes</taxon>
        <taxon>ecological metagenomes</taxon>
    </lineage>
</organism>
<dbReference type="AlphaFoldDB" id="X0SZ10"/>
<name>X0SZ10_9ZZZZ</name>
<dbReference type="InterPro" id="IPR011040">
    <property type="entry name" value="Sialidase"/>
</dbReference>
<dbReference type="Pfam" id="PF13088">
    <property type="entry name" value="BNR_2"/>
    <property type="match status" value="1"/>
</dbReference>
<feature type="domain" description="Sialidase" evidence="1">
    <location>
        <begin position="2"/>
        <end position="116"/>
    </location>
</feature>
<dbReference type="EMBL" id="BARS01009028">
    <property type="protein sequence ID" value="GAF69020.1"/>
    <property type="molecule type" value="Genomic_DNA"/>
</dbReference>